<accession>A0ABM0M294</accession>
<evidence type="ECO:0000313" key="8">
    <source>
        <dbReference type="Proteomes" id="UP000694865"/>
    </source>
</evidence>
<keyword evidence="8" id="KW-1185">Reference proteome</keyword>
<feature type="domain" description="Dynein assembly factor 3 C-terminal" evidence="7">
    <location>
        <begin position="146"/>
        <end position="456"/>
    </location>
</feature>
<evidence type="ECO:0000313" key="9">
    <source>
        <dbReference type="RefSeq" id="XP_006814135.1"/>
    </source>
</evidence>
<protein>
    <submittedName>
        <fullName evidence="9">Dynein assembly factor 3, axonemal-like</fullName>
    </submittedName>
</protein>
<evidence type="ECO:0000259" key="6">
    <source>
        <dbReference type="Pfam" id="PF14737"/>
    </source>
</evidence>
<dbReference type="InterPro" id="IPR039304">
    <property type="entry name" value="DNAAF3"/>
</dbReference>
<feature type="compositionally biased region" description="Basic and acidic residues" evidence="5">
    <location>
        <begin position="321"/>
        <end position="336"/>
    </location>
</feature>
<evidence type="ECO:0000256" key="2">
    <source>
        <dbReference type="ARBA" id="ARBA00022490"/>
    </source>
</evidence>
<comment type="similarity">
    <text evidence="1">Belongs to the DNAAF3 family.</text>
</comment>
<evidence type="ECO:0000256" key="4">
    <source>
        <dbReference type="ARBA" id="ARBA00024190"/>
    </source>
</evidence>
<comment type="subcellular location">
    <subcellularLocation>
        <location evidence="4">Dynein axonemal particle</location>
    </subcellularLocation>
</comment>
<sequence length="478" mass="55329">MVDGFGAITWWGFSPALDFQEKGLEGLHVSGGDGDCEEFNVLMIGAGDCRHILKTISRKHRYPKKKINFYVIENSLEIYARHMLLLNIALESPQKMGFQEKTELFLEIYGNSLIRSHSSQYIVNKANEFIKYVTDLDYMKEMMPIFDISALKFKERDQLEAIYKFWRNPDVKVYDISKYWDDRVRKHLGVRYDNKQGAFDWDYSMKLCEKDAKIINIHVYSQWRRNGVAFETREGDYDSPNKTLASGMIFKVGGDRIAQRGYWGDIVTSPFITFGIECEEKSLLKKANDMHMKTSRDVSEYNVLSMLYELTNNEIYVMPKQDGKDGTKKEEAKLTEITEDEEEEDVNENAEEPASSESTGETAKLIQIEDVTVNFLPLSSAQELKKKSKYHQLFHLVYFSNSMVHNLTPEINTLFSERACVMLETAKFMLDLKKEQTDEFVKKVSSMAKSVGCEPQTLCNSDKDSAFLKFTFRRKDQS</sequence>
<gene>
    <name evidence="9" type="primary">LOC100377462</name>
</gene>
<evidence type="ECO:0000256" key="5">
    <source>
        <dbReference type="SAM" id="MobiDB-lite"/>
    </source>
</evidence>
<feature type="compositionally biased region" description="Acidic residues" evidence="5">
    <location>
        <begin position="337"/>
        <end position="351"/>
    </location>
</feature>
<feature type="region of interest" description="Disordered" evidence="5">
    <location>
        <begin position="320"/>
        <end position="363"/>
    </location>
</feature>
<proteinExistence type="inferred from homology"/>
<evidence type="ECO:0000259" key="7">
    <source>
        <dbReference type="Pfam" id="PF14740"/>
    </source>
</evidence>
<dbReference type="PANTHER" id="PTHR22118">
    <property type="entry name" value="DYNEIN ASSEMBLY FACTOR 3, AXONEMAL"/>
    <property type="match status" value="1"/>
</dbReference>
<keyword evidence="2" id="KW-0963">Cytoplasm</keyword>
<dbReference type="Proteomes" id="UP000694865">
    <property type="component" value="Unplaced"/>
</dbReference>
<dbReference type="Pfam" id="PF14737">
    <property type="entry name" value="DUF4470"/>
    <property type="match status" value="1"/>
</dbReference>
<dbReference type="InterPro" id="IPR028235">
    <property type="entry name" value="DNAAF3_C"/>
</dbReference>
<evidence type="ECO:0000256" key="3">
    <source>
        <dbReference type="ARBA" id="ARBA00022794"/>
    </source>
</evidence>
<reference evidence="9" key="1">
    <citation type="submission" date="2025-08" db="UniProtKB">
        <authorList>
            <consortium name="RefSeq"/>
        </authorList>
    </citation>
    <scope>IDENTIFICATION</scope>
    <source>
        <tissue evidence="9">Testes</tissue>
    </source>
</reference>
<evidence type="ECO:0000256" key="1">
    <source>
        <dbReference type="ARBA" id="ARBA00010449"/>
    </source>
</evidence>
<dbReference type="PANTHER" id="PTHR22118:SF14">
    <property type="entry name" value="DYNEIN AXONEMAL ASSEMBLY FACTOR 3"/>
    <property type="match status" value="1"/>
</dbReference>
<name>A0ABM0M294_SACKO</name>
<organism evidence="8 9">
    <name type="scientific">Saccoglossus kowalevskii</name>
    <name type="common">Acorn worm</name>
    <dbReference type="NCBI Taxonomy" id="10224"/>
    <lineage>
        <taxon>Eukaryota</taxon>
        <taxon>Metazoa</taxon>
        <taxon>Hemichordata</taxon>
        <taxon>Enteropneusta</taxon>
        <taxon>Harrimaniidae</taxon>
        <taxon>Saccoglossus</taxon>
    </lineage>
</organism>
<dbReference type="InterPro" id="IPR027974">
    <property type="entry name" value="DUF4470"/>
</dbReference>
<feature type="domain" description="DUF4470" evidence="6">
    <location>
        <begin position="10"/>
        <end position="114"/>
    </location>
</feature>
<keyword evidence="3" id="KW-0970">Cilium biogenesis/degradation</keyword>
<dbReference type="Pfam" id="PF14740">
    <property type="entry name" value="DUF4471"/>
    <property type="match status" value="1"/>
</dbReference>
<dbReference type="GeneID" id="100377462"/>
<dbReference type="RefSeq" id="XP_006814135.1">
    <property type="nucleotide sequence ID" value="XM_006814072.1"/>
</dbReference>